<accession>A0A554LFL1</accession>
<dbReference type="EMBL" id="VMGH01000030">
    <property type="protein sequence ID" value="TSC91684.1"/>
    <property type="molecule type" value="Genomic_DNA"/>
</dbReference>
<evidence type="ECO:0000313" key="2">
    <source>
        <dbReference type="Proteomes" id="UP000318296"/>
    </source>
</evidence>
<protein>
    <submittedName>
        <fullName evidence="1">Uncharacterized protein</fullName>
    </submittedName>
</protein>
<comment type="caution">
    <text evidence="1">The sequence shown here is derived from an EMBL/GenBank/DDBJ whole genome shotgun (WGS) entry which is preliminary data.</text>
</comment>
<evidence type="ECO:0000313" key="1">
    <source>
        <dbReference type="EMBL" id="TSC91684.1"/>
    </source>
</evidence>
<proteinExistence type="predicted"/>
<dbReference type="AlphaFoldDB" id="A0A554LFL1"/>
<dbReference type="InterPro" id="IPR015943">
    <property type="entry name" value="WD40/YVTN_repeat-like_dom_sf"/>
</dbReference>
<sequence>MTRIAMLICWVILILFVSLSAEASKLAYVETIYFGDPPTTSKDNIRCLDLGTNEDRLIYTVSKPRFVWRLNWSSDGRLLFFHTGSEGWDESNSYYTKDIKIFSLDIQTNSKPRFLGNDLNCFALLRSGGLVYTTSDGDIYLGDRLILERRQSIPDDIVFSSDEKSYLLLLPESEAAPSRIAYCSVADGVLKVFNLGKEQCVQLHGLSPDNKNILCDYGPWTGEDTTTYTYIIEIATGKKREIRTDFCRAFWETPTSLITVTILDNKSFVVKRLDLNTNKSSQLATVMSDLSGHMAYTLY</sequence>
<organism evidence="1 2">
    <name type="scientific">Candidatus Berkelbacteria bacterium Licking1014_96</name>
    <dbReference type="NCBI Taxonomy" id="2017149"/>
    <lineage>
        <taxon>Bacteria</taxon>
        <taxon>Candidatus Berkelbacteria</taxon>
    </lineage>
</organism>
<reference evidence="1 2" key="1">
    <citation type="submission" date="2017-07" db="EMBL/GenBank/DDBJ databases">
        <title>Mechanisms for carbon and nitrogen cycling indicate functional differentiation within the Candidate Phyla Radiation.</title>
        <authorList>
            <person name="Danczak R.E."/>
            <person name="Johnston M.D."/>
            <person name="Kenah C."/>
            <person name="Slattery M."/>
            <person name="Wrighton K.C."/>
            <person name="Wilkins M.J."/>
        </authorList>
    </citation>
    <scope>NUCLEOTIDE SEQUENCE [LARGE SCALE GENOMIC DNA]</scope>
    <source>
        <strain evidence="1">Licking1014_96</strain>
    </source>
</reference>
<gene>
    <name evidence="1" type="ORF">CEN92_218</name>
</gene>
<dbReference type="Gene3D" id="2.130.10.10">
    <property type="entry name" value="YVTN repeat-like/Quinoprotein amine dehydrogenase"/>
    <property type="match status" value="1"/>
</dbReference>
<dbReference type="Proteomes" id="UP000318296">
    <property type="component" value="Unassembled WGS sequence"/>
</dbReference>
<dbReference type="SUPFAM" id="SSF82171">
    <property type="entry name" value="DPP6 N-terminal domain-like"/>
    <property type="match status" value="1"/>
</dbReference>
<name>A0A554LFL1_9BACT</name>